<dbReference type="EMBL" id="JBFTWV010000008">
    <property type="protein sequence ID" value="KAL2799423.1"/>
    <property type="molecule type" value="Genomic_DNA"/>
</dbReference>
<dbReference type="Gene3D" id="3.40.50.1820">
    <property type="entry name" value="alpha/beta hydrolase"/>
    <property type="match status" value="2"/>
</dbReference>
<sequence length="501" mass="54472">MPTLALLYAAATLTCAHPPPNHPVQYPLKVITSTGTYIGIINGTSPNVRQFLNIPYALAPVGDRRWLPPVPPTTNSSTVIDATKFGPVCSQHLSNKQNVFNTLLPGFLVPRGPGTTSEDCLSLAIWTPAGDGDVKGLPVIVFMTGGGFIIGGTNIAYQLPHHWLQRTQSHIVVSINYHVDIMGFPNARGLDDQNLGILDQRRAHEWVRDNIRAFGGDPEKITVWGQSAGAASTEFHAFAYHEDPIAKGFVMTSGTASMGIPPADPTHANFTFVAQGLGCNISTPESELHCMRQKPIAEIMQFIGHRRDNGTTPALSFVPTPDEKVVFSDYTERYNLGLVSRAPAMIGSTSDKGTTLVSYTDIAIGPNRALIDAVTRLTFHCPSARTTATRERNGLVTYRYLYAGNFTNTSPVPWLGAYHSGDLPYWVGTYGDFAVVESERGEGEVSESMQDYLLAFMIDPEGGLRRKGWPEAGGGMLMRFAGMEGRVKEFVRARGVDRVCG</sequence>
<keyword evidence="2 3" id="KW-0378">Hydrolase</keyword>
<evidence type="ECO:0000313" key="5">
    <source>
        <dbReference type="EMBL" id="KAL2799423.1"/>
    </source>
</evidence>
<dbReference type="InterPro" id="IPR029058">
    <property type="entry name" value="AB_hydrolase_fold"/>
</dbReference>
<dbReference type="EC" id="3.1.1.-" evidence="3"/>
<keyword evidence="6" id="KW-1185">Reference proteome</keyword>
<dbReference type="PANTHER" id="PTHR43918">
    <property type="entry name" value="ACETYLCHOLINESTERASE"/>
    <property type="match status" value="1"/>
</dbReference>
<evidence type="ECO:0000256" key="3">
    <source>
        <dbReference type="RuleBase" id="RU361235"/>
    </source>
</evidence>
<proteinExistence type="inferred from homology"/>
<feature type="signal peptide" evidence="3">
    <location>
        <begin position="1"/>
        <end position="16"/>
    </location>
</feature>
<evidence type="ECO:0000313" key="6">
    <source>
        <dbReference type="Proteomes" id="UP001610563"/>
    </source>
</evidence>
<evidence type="ECO:0000256" key="2">
    <source>
        <dbReference type="ARBA" id="ARBA00022801"/>
    </source>
</evidence>
<dbReference type="PROSITE" id="PS00122">
    <property type="entry name" value="CARBOXYLESTERASE_B_1"/>
    <property type="match status" value="1"/>
</dbReference>
<dbReference type="PANTHER" id="PTHR43918:SF4">
    <property type="entry name" value="CARBOXYLIC ESTER HYDROLASE"/>
    <property type="match status" value="1"/>
</dbReference>
<keyword evidence="3" id="KW-0732">Signal</keyword>
<gene>
    <name evidence="5" type="ORF">BJX66DRAFT_333324</name>
</gene>
<name>A0ABR4GK70_9EURO</name>
<protein>
    <recommendedName>
        <fullName evidence="3">Carboxylic ester hydrolase</fullName>
        <ecNumber evidence="3">3.1.1.-</ecNumber>
    </recommendedName>
</protein>
<comment type="caution">
    <text evidence="5">The sequence shown here is derived from an EMBL/GenBank/DDBJ whole genome shotgun (WGS) entry which is preliminary data.</text>
</comment>
<dbReference type="InterPro" id="IPR002018">
    <property type="entry name" value="CarbesteraseB"/>
</dbReference>
<evidence type="ECO:0000256" key="1">
    <source>
        <dbReference type="ARBA" id="ARBA00005964"/>
    </source>
</evidence>
<feature type="domain" description="Carboxylesterase type B" evidence="4">
    <location>
        <begin position="30"/>
        <end position="360"/>
    </location>
</feature>
<comment type="similarity">
    <text evidence="1 3">Belongs to the type-B carboxylesterase/lipase family.</text>
</comment>
<feature type="chain" id="PRO_5044978806" description="Carboxylic ester hydrolase" evidence="3">
    <location>
        <begin position="17"/>
        <end position="501"/>
    </location>
</feature>
<dbReference type="Pfam" id="PF00135">
    <property type="entry name" value="COesterase"/>
    <property type="match status" value="1"/>
</dbReference>
<evidence type="ECO:0000259" key="4">
    <source>
        <dbReference type="Pfam" id="PF00135"/>
    </source>
</evidence>
<reference evidence="5 6" key="1">
    <citation type="submission" date="2024-07" db="EMBL/GenBank/DDBJ databases">
        <title>Section-level genome sequencing and comparative genomics of Aspergillus sections Usti and Cavernicolus.</title>
        <authorList>
            <consortium name="Lawrence Berkeley National Laboratory"/>
            <person name="Nybo J.L."/>
            <person name="Vesth T.C."/>
            <person name="Theobald S."/>
            <person name="Frisvad J.C."/>
            <person name="Larsen T.O."/>
            <person name="Kjaerboelling I."/>
            <person name="Rothschild-Mancinelli K."/>
            <person name="Lyhne E.K."/>
            <person name="Kogle M.E."/>
            <person name="Barry K."/>
            <person name="Clum A."/>
            <person name="Na H."/>
            <person name="Ledsgaard L."/>
            <person name="Lin J."/>
            <person name="Lipzen A."/>
            <person name="Kuo A."/>
            <person name="Riley R."/>
            <person name="Mondo S."/>
            <person name="Labutti K."/>
            <person name="Haridas S."/>
            <person name="Pangalinan J."/>
            <person name="Salamov A.A."/>
            <person name="Simmons B.A."/>
            <person name="Magnuson J.K."/>
            <person name="Chen J."/>
            <person name="Drula E."/>
            <person name="Henrissat B."/>
            <person name="Wiebenga A."/>
            <person name="Lubbers R.J."/>
            <person name="Gomes A.C."/>
            <person name="Makela M.R."/>
            <person name="Stajich J."/>
            <person name="Grigoriev I.V."/>
            <person name="Mortensen U.H."/>
            <person name="De Vries R.P."/>
            <person name="Baker S.E."/>
            <person name="Andersen M.R."/>
        </authorList>
    </citation>
    <scope>NUCLEOTIDE SEQUENCE [LARGE SCALE GENOMIC DNA]</scope>
    <source>
        <strain evidence="5 6">CBS 209.92</strain>
    </source>
</reference>
<dbReference type="InterPro" id="IPR050654">
    <property type="entry name" value="AChE-related_enzymes"/>
</dbReference>
<organism evidence="5 6">
    <name type="scientific">Aspergillus keveii</name>
    <dbReference type="NCBI Taxonomy" id="714993"/>
    <lineage>
        <taxon>Eukaryota</taxon>
        <taxon>Fungi</taxon>
        <taxon>Dikarya</taxon>
        <taxon>Ascomycota</taxon>
        <taxon>Pezizomycotina</taxon>
        <taxon>Eurotiomycetes</taxon>
        <taxon>Eurotiomycetidae</taxon>
        <taxon>Eurotiales</taxon>
        <taxon>Aspergillaceae</taxon>
        <taxon>Aspergillus</taxon>
        <taxon>Aspergillus subgen. Nidulantes</taxon>
    </lineage>
</organism>
<dbReference type="Proteomes" id="UP001610563">
    <property type="component" value="Unassembled WGS sequence"/>
</dbReference>
<accession>A0ABR4GK70</accession>
<dbReference type="InterPro" id="IPR019826">
    <property type="entry name" value="Carboxylesterase_B_AS"/>
</dbReference>
<dbReference type="SUPFAM" id="SSF53474">
    <property type="entry name" value="alpha/beta-Hydrolases"/>
    <property type="match status" value="1"/>
</dbReference>